<keyword evidence="2" id="KW-1185">Reference proteome</keyword>
<dbReference type="AlphaFoldDB" id="A0ABD3P7J1"/>
<dbReference type="EMBL" id="JALLAZ020000978">
    <property type="protein sequence ID" value="KAL3783321.1"/>
    <property type="molecule type" value="Genomic_DNA"/>
</dbReference>
<reference evidence="1 2" key="1">
    <citation type="submission" date="2024-10" db="EMBL/GenBank/DDBJ databases">
        <title>Updated reference genomes for cyclostephanoid diatoms.</title>
        <authorList>
            <person name="Roberts W.R."/>
            <person name="Alverson A.J."/>
        </authorList>
    </citation>
    <scope>NUCLEOTIDE SEQUENCE [LARGE SCALE GENOMIC DNA]</scope>
    <source>
        <strain evidence="1 2">AJA276-08</strain>
    </source>
</reference>
<sequence length="117" mass="12937">MTLSCMCLPYHAVAWGSAETCADNIGNTQRHPEDVASQLVDWLRENGAYINEKLVVRQLAPDDPTSPAACMPPRTWMRAKRLRDTVGSHVEPSKGASRGVRGQCWIANDRSTQLSMP</sequence>
<dbReference type="Proteomes" id="UP001530315">
    <property type="component" value="Unassembled WGS sequence"/>
</dbReference>
<comment type="caution">
    <text evidence="1">The sequence shown here is derived from an EMBL/GenBank/DDBJ whole genome shotgun (WGS) entry which is preliminary data.</text>
</comment>
<protein>
    <submittedName>
        <fullName evidence="1">Uncharacterized protein</fullName>
    </submittedName>
</protein>
<name>A0ABD3P7J1_9STRA</name>
<gene>
    <name evidence="1" type="ORF">ACHAW5_009382</name>
</gene>
<accession>A0ABD3P7J1</accession>
<proteinExistence type="predicted"/>
<evidence type="ECO:0000313" key="2">
    <source>
        <dbReference type="Proteomes" id="UP001530315"/>
    </source>
</evidence>
<organism evidence="1 2">
    <name type="scientific">Stephanodiscus triporus</name>
    <dbReference type="NCBI Taxonomy" id="2934178"/>
    <lineage>
        <taxon>Eukaryota</taxon>
        <taxon>Sar</taxon>
        <taxon>Stramenopiles</taxon>
        <taxon>Ochrophyta</taxon>
        <taxon>Bacillariophyta</taxon>
        <taxon>Coscinodiscophyceae</taxon>
        <taxon>Thalassiosirophycidae</taxon>
        <taxon>Stephanodiscales</taxon>
        <taxon>Stephanodiscaceae</taxon>
        <taxon>Stephanodiscus</taxon>
    </lineage>
</organism>
<evidence type="ECO:0000313" key="1">
    <source>
        <dbReference type="EMBL" id="KAL3783321.1"/>
    </source>
</evidence>